<dbReference type="Gene3D" id="1.20.1530.20">
    <property type="match status" value="1"/>
</dbReference>
<evidence type="ECO:0000313" key="7">
    <source>
        <dbReference type="EMBL" id="TCO84141.1"/>
    </source>
</evidence>
<feature type="transmembrane region" description="Helical" evidence="5">
    <location>
        <begin position="369"/>
        <end position="391"/>
    </location>
</feature>
<feature type="transmembrane region" description="Helical" evidence="5">
    <location>
        <begin position="244"/>
        <end position="265"/>
    </location>
</feature>
<evidence type="ECO:0000256" key="5">
    <source>
        <dbReference type="SAM" id="Phobius"/>
    </source>
</evidence>
<keyword evidence="8" id="KW-1185">Reference proteome</keyword>
<feature type="transmembrane region" description="Helical" evidence="5">
    <location>
        <begin position="277"/>
        <end position="294"/>
    </location>
</feature>
<dbReference type="Proteomes" id="UP000295711">
    <property type="component" value="Unassembled WGS sequence"/>
</dbReference>
<dbReference type="GO" id="GO:0016020">
    <property type="term" value="C:membrane"/>
    <property type="evidence" value="ECO:0007669"/>
    <property type="project" value="UniProtKB-SubCell"/>
</dbReference>
<evidence type="ECO:0000256" key="2">
    <source>
        <dbReference type="ARBA" id="ARBA00022692"/>
    </source>
</evidence>
<feature type="transmembrane region" description="Helical" evidence="5">
    <location>
        <begin position="6"/>
        <end position="22"/>
    </location>
</feature>
<comment type="subcellular location">
    <subcellularLocation>
        <location evidence="1">Membrane</location>
        <topology evidence="1">Multi-pass membrane protein</topology>
    </subcellularLocation>
</comment>
<keyword evidence="4 5" id="KW-0472">Membrane</keyword>
<dbReference type="EMBL" id="SLXA01000009">
    <property type="protein sequence ID" value="TCO84141.1"/>
    <property type="molecule type" value="Genomic_DNA"/>
</dbReference>
<proteinExistence type="predicted"/>
<dbReference type="PANTHER" id="PTHR43021">
    <property type="entry name" value="NA(+)/H(+) ANTIPORTER-RELATED"/>
    <property type="match status" value="1"/>
</dbReference>
<feature type="transmembrane region" description="Helical" evidence="5">
    <location>
        <begin position="187"/>
        <end position="211"/>
    </location>
</feature>
<protein>
    <submittedName>
        <fullName evidence="7">Transporter (CPA2 family)</fullName>
    </submittedName>
</protein>
<keyword evidence="2 5" id="KW-0812">Transmembrane</keyword>
<feature type="transmembrane region" description="Helical" evidence="5">
    <location>
        <begin position="218"/>
        <end position="238"/>
    </location>
</feature>
<dbReference type="GO" id="GO:0015297">
    <property type="term" value="F:antiporter activity"/>
    <property type="evidence" value="ECO:0007669"/>
    <property type="project" value="InterPro"/>
</dbReference>
<dbReference type="GO" id="GO:1902600">
    <property type="term" value="P:proton transmembrane transport"/>
    <property type="evidence" value="ECO:0007669"/>
    <property type="project" value="InterPro"/>
</dbReference>
<name>A0A4R2LH13_9FIRM</name>
<comment type="caution">
    <text evidence="7">The sequence shown here is derived from an EMBL/GenBank/DDBJ whole genome shotgun (WGS) entry which is preliminary data.</text>
</comment>
<evidence type="ECO:0000259" key="6">
    <source>
        <dbReference type="Pfam" id="PF00999"/>
    </source>
</evidence>
<organism evidence="7 8">
    <name type="scientific">Frisingicoccus caecimuris</name>
    <dbReference type="NCBI Taxonomy" id="1796636"/>
    <lineage>
        <taxon>Bacteria</taxon>
        <taxon>Bacillati</taxon>
        <taxon>Bacillota</taxon>
        <taxon>Clostridia</taxon>
        <taxon>Lachnospirales</taxon>
        <taxon>Lachnospiraceae</taxon>
        <taxon>Frisingicoccus</taxon>
    </lineage>
</organism>
<dbReference type="PANTHER" id="PTHR43021:SF2">
    <property type="entry name" value="CATION_H+ EXCHANGER DOMAIN-CONTAINING PROTEIN"/>
    <property type="match status" value="1"/>
</dbReference>
<evidence type="ECO:0000256" key="1">
    <source>
        <dbReference type="ARBA" id="ARBA00004141"/>
    </source>
</evidence>
<feature type="transmembrane region" description="Helical" evidence="5">
    <location>
        <begin position="119"/>
        <end position="140"/>
    </location>
</feature>
<dbReference type="InterPro" id="IPR038770">
    <property type="entry name" value="Na+/solute_symporter_sf"/>
</dbReference>
<accession>A0A4R2LH13</accession>
<feature type="domain" description="Cation/H+ exchanger transmembrane" evidence="6">
    <location>
        <begin position="12"/>
        <end position="382"/>
    </location>
</feature>
<gene>
    <name evidence="7" type="ORF">EV212_10933</name>
</gene>
<dbReference type="InterPro" id="IPR006153">
    <property type="entry name" value="Cation/H_exchanger_TM"/>
</dbReference>
<evidence type="ECO:0000256" key="3">
    <source>
        <dbReference type="ARBA" id="ARBA00022989"/>
    </source>
</evidence>
<feature type="transmembrane region" description="Helical" evidence="5">
    <location>
        <begin position="90"/>
        <end position="113"/>
    </location>
</feature>
<dbReference type="RefSeq" id="WP_165873351.1">
    <property type="nucleotide sequence ID" value="NZ_JANKAQ010000010.1"/>
</dbReference>
<dbReference type="AlphaFoldDB" id="A0A4R2LH13"/>
<dbReference type="Pfam" id="PF00999">
    <property type="entry name" value="Na_H_Exchanger"/>
    <property type="match status" value="1"/>
</dbReference>
<evidence type="ECO:0000313" key="8">
    <source>
        <dbReference type="Proteomes" id="UP000295711"/>
    </source>
</evidence>
<feature type="transmembrane region" description="Helical" evidence="5">
    <location>
        <begin position="339"/>
        <end position="363"/>
    </location>
</feature>
<feature type="transmembrane region" description="Helical" evidence="5">
    <location>
        <begin position="29"/>
        <end position="48"/>
    </location>
</feature>
<sequence length="404" mass="43197">MIQLLRWLMVLVLAMLAGKLVSKIKLPSILGWLIIGMLFGPHAFGLIRQPVLDAMWYKTVIMWMQCAFGLMLGTELVWKKLKNYGKGLIVTTLTQSLGTFCFVTLVFAIIFLLADVPVYLAFIFGGIALATAPAPALSIVNEFHAKGPVTNTLLPMAVLDDIVAIIVFFTVNSVVASSVSGGSIPLYMIPVMVLLPVIIGLVTGLPAGWLLNRVKGRAQTLAVLLAGITLTVGIGWFINTKILSGITLNYMLMGVSFSAVFTNMVGKERLEEITDDFHPILAVSLLAAIVDLGAPLNYHLILGAGFYTFLYIAARGAGKYFGARFGAKAMKMPDAVQKYLGLTLLPHSGVSLVFTGIACATLASQPELVGILQGTIAAAAVINEIIAVIAAKKGFELAGEIERI</sequence>
<evidence type="ECO:0000256" key="4">
    <source>
        <dbReference type="ARBA" id="ARBA00023136"/>
    </source>
</evidence>
<feature type="transmembrane region" description="Helical" evidence="5">
    <location>
        <begin position="152"/>
        <end position="175"/>
    </location>
</feature>
<feature type="transmembrane region" description="Helical" evidence="5">
    <location>
        <begin position="60"/>
        <end position="78"/>
    </location>
</feature>
<feature type="transmembrane region" description="Helical" evidence="5">
    <location>
        <begin position="300"/>
        <end position="318"/>
    </location>
</feature>
<reference evidence="7 8" key="1">
    <citation type="submission" date="2019-03" db="EMBL/GenBank/DDBJ databases">
        <title>Genomic Encyclopedia of Type Strains, Phase IV (KMG-IV): sequencing the most valuable type-strain genomes for metagenomic binning, comparative biology and taxonomic classification.</title>
        <authorList>
            <person name="Goeker M."/>
        </authorList>
    </citation>
    <scope>NUCLEOTIDE SEQUENCE [LARGE SCALE GENOMIC DNA]</scope>
    <source>
        <strain evidence="7 8">DSM 28559</strain>
    </source>
</reference>
<keyword evidence="3 5" id="KW-1133">Transmembrane helix</keyword>